<dbReference type="InterPro" id="IPR051598">
    <property type="entry name" value="TSUP/Inactive_protease-like"/>
</dbReference>
<dbReference type="Pfam" id="PF01925">
    <property type="entry name" value="TauE"/>
    <property type="match status" value="1"/>
</dbReference>
<feature type="transmembrane region" description="Helical" evidence="5">
    <location>
        <begin position="134"/>
        <end position="156"/>
    </location>
</feature>
<evidence type="ECO:0000256" key="4">
    <source>
        <dbReference type="ARBA" id="ARBA00023136"/>
    </source>
</evidence>
<dbReference type="GO" id="GO:0005886">
    <property type="term" value="C:plasma membrane"/>
    <property type="evidence" value="ECO:0007669"/>
    <property type="project" value="UniProtKB-SubCell"/>
</dbReference>
<dbReference type="AlphaFoldDB" id="A0A0L1KDG1"/>
<keyword evidence="5" id="KW-1003">Cell membrane</keyword>
<name>A0A0L1KDG1_9SPHN</name>
<feature type="transmembrane region" description="Helical" evidence="5">
    <location>
        <begin position="57"/>
        <end position="75"/>
    </location>
</feature>
<dbReference type="EMBL" id="JYNE01000024">
    <property type="protein sequence ID" value="KNH02090.1"/>
    <property type="molecule type" value="Genomic_DNA"/>
</dbReference>
<dbReference type="PANTHER" id="PTHR43701">
    <property type="entry name" value="MEMBRANE TRANSPORTER PROTEIN MJ0441-RELATED"/>
    <property type="match status" value="1"/>
</dbReference>
<dbReference type="Proteomes" id="UP000037446">
    <property type="component" value="Unassembled WGS sequence"/>
</dbReference>
<evidence type="ECO:0000313" key="6">
    <source>
        <dbReference type="EMBL" id="KNH02090.1"/>
    </source>
</evidence>
<comment type="subcellular location">
    <subcellularLocation>
        <location evidence="5">Cell membrane</location>
        <topology evidence="5">Multi-pass membrane protein</topology>
    </subcellularLocation>
    <subcellularLocation>
        <location evidence="1">Membrane</location>
        <topology evidence="1">Multi-pass membrane protein</topology>
    </subcellularLocation>
</comment>
<feature type="transmembrane region" description="Helical" evidence="5">
    <location>
        <begin position="87"/>
        <end position="104"/>
    </location>
</feature>
<dbReference type="PANTHER" id="PTHR43701:SF2">
    <property type="entry name" value="MEMBRANE TRANSPORTER PROTEIN YJNA-RELATED"/>
    <property type="match status" value="1"/>
</dbReference>
<reference evidence="7" key="1">
    <citation type="submission" date="2015-02" db="EMBL/GenBank/DDBJ databases">
        <authorList>
            <person name="Lima A.O."/>
            <person name="Cabral A."/>
            <person name="Porto L.M."/>
            <person name="Silva M.A."/>
        </authorList>
    </citation>
    <scope>NUCLEOTIDE SEQUENCE [LARGE SCALE GENOMIC DNA]</scope>
    <source>
        <strain evidence="7">LAMA 915</strain>
    </source>
</reference>
<feature type="transmembrane region" description="Helical" evidence="5">
    <location>
        <begin position="6"/>
        <end position="24"/>
    </location>
</feature>
<feature type="transmembrane region" description="Helical" evidence="5">
    <location>
        <begin position="193"/>
        <end position="212"/>
    </location>
</feature>
<dbReference type="PATRIC" id="fig|1306953.7.peg.2072"/>
<evidence type="ECO:0000313" key="7">
    <source>
        <dbReference type="Proteomes" id="UP000037446"/>
    </source>
</evidence>
<evidence type="ECO:0000256" key="1">
    <source>
        <dbReference type="ARBA" id="ARBA00004141"/>
    </source>
</evidence>
<dbReference type="InterPro" id="IPR002781">
    <property type="entry name" value="TM_pro_TauE-like"/>
</dbReference>
<evidence type="ECO:0000256" key="3">
    <source>
        <dbReference type="ARBA" id="ARBA00022989"/>
    </source>
</evidence>
<keyword evidence="3 5" id="KW-1133">Transmembrane helix</keyword>
<accession>A0A0L1KDG1</accession>
<proteinExistence type="inferred from homology"/>
<evidence type="ECO:0000256" key="2">
    <source>
        <dbReference type="ARBA" id="ARBA00022692"/>
    </source>
</evidence>
<keyword evidence="2 5" id="KW-0812">Transmembrane</keyword>
<comment type="caution">
    <text evidence="6">The sequence shown here is derived from an EMBL/GenBank/DDBJ whole genome shotgun (WGS) entry which is preliminary data.</text>
</comment>
<sequence>MGFSLGLIGGGGSILAVPLLIYVVGVRDTHVAIATSAAAVAASALANLLLHARGGSVKWRCASLFAAFGIIGAAAGSTMGKMTQGDLLLGLFGLVMIIVGLSMIREKSGGSDPDVRLTAATALRLTPRLAAGGFVVGALSGFFGIGGGFLVVPGLVAATAMPILNAIGSSLVSVTAFGATTAANYALDGLINWPIAGFFIGGGAMGGWLGTWASHSLAARKRTLTYIFSAVVILVGVFVTGEWVTTALL</sequence>
<keyword evidence="4 5" id="KW-0472">Membrane</keyword>
<organism evidence="6 7">
    <name type="scientific">Qipengyuania citrea LAMA 915</name>
    <dbReference type="NCBI Taxonomy" id="1306953"/>
    <lineage>
        <taxon>Bacteria</taxon>
        <taxon>Pseudomonadati</taxon>
        <taxon>Pseudomonadota</taxon>
        <taxon>Alphaproteobacteria</taxon>
        <taxon>Sphingomonadales</taxon>
        <taxon>Erythrobacteraceae</taxon>
        <taxon>Qipengyuania</taxon>
    </lineage>
</organism>
<evidence type="ECO:0000256" key="5">
    <source>
        <dbReference type="RuleBase" id="RU363041"/>
    </source>
</evidence>
<comment type="similarity">
    <text evidence="5">Belongs to the 4-toluene sulfonate uptake permease (TSUP) (TC 2.A.102) family.</text>
</comment>
<protein>
    <recommendedName>
        <fullName evidence="5">Probable membrane transporter protein</fullName>
    </recommendedName>
</protein>
<feature type="transmembrane region" description="Helical" evidence="5">
    <location>
        <begin position="163"/>
        <end position="187"/>
    </location>
</feature>
<feature type="transmembrane region" description="Helical" evidence="5">
    <location>
        <begin position="224"/>
        <end position="244"/>
    </location>
</feature>
<gene>
    <name evidence="6" type="ORF">J121_2002</name>
</gene>
<feature type="transmembrane region" description="Helical" evidence="5">
    <location>
        <begin position="31"/>
        <end position="51"/>
    </location>
</feature>